<evidence type="ECO:0000256" key="1">
    <source>
        <dbReference type="SAM" id="Phobius"/>
    </source>
</evidence>
<organism evidence="2 3">
    <name type="scientific">Hyaloscypha bicolor E</name>
    <dbReference type="NCBI Taxonomy" id="1095630"/>
    <lineage>
        <taxon>Eukaryota</taxon>
        <taxon>Fungi</taxon>
        <taxon>Dikarya</taxon>
        <taxon>Ascomycota</taxon>
        <taxon>Pezizomycotina</taxon>
        <taxon>Leotiomycetes</taxon>
        <taxon>Helotiales</taxon>
        <taxon>Hyaloscyphaceae</taxon>
        <taxon>Hyaloscypha</taxon>
        <taxon>Hyaloscypha bicolor</taxon>
    </lineage>
</organism>
<keyword evidence="1" id="KW-1133">Transmembrane helix</keyword>
<dbReference type="OrthoDB" id="10581934at2759"/>
<dbReference type="Proteomes" id="UP000235371">
    <property type="component" value="Unassembled WGS sequence"/>
</dbReference>
<dbReference type="InParanoid" id="A0A2J6TD21"/>
<protein>
    <submittedName>
        <fullName evidence="2">Uncharacterized protein</fullName>
    </submittedName>
</protein>
<dbReference type="GeneID" id="36580441"/>
<evidence type="ECO:0000313" key="3">
    <source>
        <dbReference type="Proteomes" id="UP000235371"/>
    </source>
</evidence>
<keyword evidence="3" id="KW-1185">Reference proteome</keyword>
<feature type="transmembrane region" description="Helical" evidence="1">
    <location>
        <begin position="163"/>
        <end position="184"/>
    </location>
</feature>
<dbReference type="RefSeq" id="XP_024737807.1">
    <property type="nucleotide sequence ID" value="XM_024872360.1"/>
</dbReference>
<evidence type="ECO:0000313" key="2">
    <source>
        <dbReference type="EMBL" id="PMD60903.1"/>
    </source>
</evidence>
<gene>
    <name evidence="2" type="ORF">K444DRAFT_383309</name>
</gene>
<name>A0A2J6TD21_9HELO</name>
<dbReference type="AlphaFoldDB" id="A0A2J6TD21"/>
<sequence>MTSSHQSTSLCQHPPFLRLTLSFLCPPPQTPDASFITMLSFFPLKSEVNFVALYPSCHSLRYISKLTYSSPTMALLHSSSKLFISQLTYMALPITAQTNTTSISISSKPTATFTTIASTISSLISTTPIPATLSSLIQTTSSSPTPAPTYTPPPKYTIPTTPLYIGVAFALLAFTLLIFLLLRLESFLYQRRQRANLLSPIPPNPHDGLHTLHLPELVHNTGRKHKKGDRRSRLEFQDGRRFGVVGLDFDNGDGKADVQSEEQGKRNRETFEVWKKARGFGTDWRDEDIRVDETVEERGRKRERRETFDAWKKGVVQPLKAEYREHWKRWPGPNGGRNKCLATIPAPVVQDPRSENPSAEFTILAVGCGFPRNRD</sequence>
<accession>A0A2J6TD21</accession>
<keyword evidence="1" id="KW-0472">Membrane</keyword>
<keyword evidence="1" id="KW-0812">Transmembrane</keyword>
<reference evidence="2 3" key="1">
    <citation type="submission" date="2016-04" db="EMBL/GenBank/DDBJ databases">
        <title>A degradative enzymes factory behind the ericoid mycorrhizal symbiosis.</title>
        <authorList>
            <consortium name="DOE Joint Genome Institute"/>
            <person name="Martino E."/>
            <person name="Morin E."/>
            <person name="Grelet G."/>
            <person name="Kuo A."/>
            <person name="Kohler A."/>
            <person name="Daghino S."/>
            <person name="Barry K."/>
            <person name="Choi C."/>
            <person name="Cichocki N."/>
            <person name="Clum A."/>
            <person name="Copeland A."/>
            <person name="Hainaut M."/>
            <person name="Haridas S."/>
            <person name="Labutti K."/>
            <person name="Lindquist E."/>
            <person name="Lipzen A."/>
            <person name="Khouja H.-R."/>
            <person name="Murat C."/>
            <person name="Ohm R."/>
            <person name="Olson A."/>
            <person name="Spatafora J."/>
            <person name="Veneault-Fourrey C."/>
            <person name="Henrissat B."/>
            <person name="Grigoriev I."/>
            <person name="Martin F."/>
            <person name="Perotto S."/>
        </authorList>
    </citation>
    <scope>NUCLEOTIDE SEQUENCE [LARGE SCALE GENOMIC DNA]</scope>
    <source>
        <strain evidence="2 3">E</strain>
    </source>
</reference>
<proteinExistence type="predicted"/>
<dbReference type="EMBL" id="KZ613787">
    <property type="protein sequence ID" value="PMD60903.1"/>
    <property type="molecule type" value="Genomic_DNA"/>
</dbReference>